<organism evidence="1 2">
    <name type="scientific">Enterococcus phage vB_OCPT_Bob</name>
    <dbReference type="NCBI Taxonomy" id="2922318"/>
    <lineage>
        <taxon>Viruses</taxon>
        <taxon>Duplodnaviria</taxon>
        <taxon>Heunggongvirae</taxon>
        <taxon>Uroviricota</taxon>
        <taxon>Caudoviricetes</taxon>
        <taxon>Herelleviridae</taxon>
        <taxon>Brockvirinae</taxon>
        <taxon>Kochikohdavirus</taxon>
        <taxon>Kochikohdavirus bob</taxon>
    </lineage>
</organism>
<evidence type="ECO:0000313" key="1">
    <source>
        <dbReference type="EMBL" id="UQT00560.1"/>
    </source>
</evidence>
<keyword evidence="2" id="KW-1185">Reference proteome</keyword>
<gene>
    <name evidence="1" type="ORF">FGBNBECL_00209</name>
</gene>
<sequence>MTKEELKSYLENYNKPFSTSMDNVFPLFINDVRAVADDFRKGEAFIYTCAELIEEQAETLEKSDLEELEEKSGESLVIQDINGYLYFILKKN</sequence>
<reference evidence="1" key="1">
    <citation type="submission" date="2022-03" db="EMBL/GenBank/DDBJ databases">
        <title>Phage cocktails constrain the growth of Enterococcus.</title>
        <authorList>
            <person name="Wandro S."/>
        </authorList>
    </citation>
    <scope>NUCLEOTIDE SEQUENCE</scope>
</reference>
<proteinExistence type="predicted"/>
<accession>A0A9E7DUC3</accession>
<protein>
    <submittedName>
        <fullName evidence="1">Uncharacterized protein</fullName>
    </submittedName>
</protein>
<dbReference type="Proteomes" id="UP001057444">
    <property type="component" value="Segment"/>
</dbReference>
<name>A0A9E7DUC3_9CAUD</name>
<dbReference type="EMBL" id="ON113169">
    <property type="protein sequence ID" value="UQT00560.1"/>
    <property type="molecule type" value="Genomic_DNA"/>
</dbReference>
<evidence type="ECO:0000313" key="2">
    <source>
        <dbReference type="Proteomes" id="UP001057444"/>
    </source>
</evidence>